<dbReference type="EC" id="1.5.1.3" evidence="3 7"/>
<dbReference type="GO" id="GO:0006730">
    <property type="term" value="P:one-carbon metabolic process"/>
    <property type="evidence" value="ECO:0007669"/>
    <property type="project" value="UniProtKB-KW"/>
</dbReference>
<dbReference type="InterPro" id="IPR001796">
    <property type="entry name" value="DHFR_dom"/>
</dbReference>
<dbReference type="EMBL" id="CP046522">
    <property type="protein sequence ID" value="QGU96349.1"/>
    <property type="molecule type" value="Genomic_DNA"/>
</dbReference>
<sequence>MISFVVAMANNNVIGKNNSLAWSLPVDLKRFKDITLTKTKTMIMGRKTFEALPKVLPGRKHVVLTRNKHFAVNYKDVKILHNIEDLKFYIESGEEYFVIGGGELFNSLMPYVQKIYLTIIHHDFEGDTFFPSYNEKDWEIIENFEGVVDDRNKYEHTFLTMVRKNMIFPHSYQGN</sequence>
<reference evidence="9 10" key="1">
    <citation type="submission" date="2019-12" db="EMBL/GenBank/DDBJ databases">
        <title>Genome sequenceing of Clostridium bovifaecis.</title>
        <authorList>
            <person name="Yao Y."/>
        </authorList>
    </citation>
    <scope>NUCLEOTIDE SEQUENCE [LARGE SCALE GENOMIC DNA]</scope>
    <source>
        <strain evidence="9 10">BXX</strain>
    </source>
</reference>
<evidence type="ECO:0000256" key="2">
    <source>
        <dbReference type="ARBA" id="ARBA00009539"/>
    </source>
</evidence>
<evidence type="ECO:0000313" key="9">
    <source>
        <dbReference type="EMBL" id="QGU96349.1"/>
    </source>
</evidence>
<comment type="similarity">
    <text evidence="2 7">Belongs to the dihydrofolate reductase family.</text>
</comment>
<evidence type="ECO:0000256" key="7">
    <source>
        <dbReference type="PIRNR" id="PIRNR000194"/>
    </source>
</evidence>
<protein>
    <recommendedName>
        <fullName evidence="3 7">Dihydrofolate reductase</fullName>
        <ecNumber evidence="3 7">1.5.1.3</ecNumber>
    </recommendedName>
</protein>
<evidence type="ECO:0000256" key="3">
    <source>
        <dbReference type="ARBA" id="ARBA00012856"/>
    </source>
</evidence>
<keyword evidence="10" id="KW-1185">Reference proteome</keyword>
<evidence type="ECO:0000313" key="10">
    <source>
        <dbReference type="Proteomes" id="UP000422764"/>
    </source>
</evidence>
<name>A0A6I6ERR0_9CLOT</name>
<dbReference type="AlphaFoldDB" id="A0A6I6ERR0"/>
<dbReference type="PIRSF" id="PIRSF000194">
    <property type="entry name" value="DHFR"/>
    <property type="match status" value="1"/>
</dbReference>
<comment type="function">
    <text evidence="7">Key enzyme in folate metabolism. Catalyzes an essential reaction for de novo glycine and purine synthesis, and for DNA precursor synthesis.</text>
</comment>
<dbReference type="GO" id="GO:0050661">
    <property type="term" value="F:NADP binding"/>
    <property type="evidence" value="ECO:0007669"/>
    <property type="project" value="InterPro"/>
</dbReference>
<keyword evidence="5 7" id="KW-0521">NADP</keyword>
<dbReference type="PROSITE" id="PS51330">
    <property type="entry name" value="DHFR_2"/>
    <property type="match status" value="1"/>
</dbReference>
<dbReference type="InterPro" id="IPR012259">
    <property type="entry name" value="DHFR"/>
</dbReference>
<dbReference type="Gene3D" id="3.40.430.10">
    <property type="entry name" value="Dihydrofolate Reductase, subunit A"/>
    <property type="match status" value="1"/>
</dbReference>
<evidence type="ECO:0000256" key="1">
    <source>
        <dbReference type="ARBA" id="ARBA00004903"/>
    </source>
</evidence>
<evidence type="ECO:0000256" key="5">
    <source>
        <dbReference type="ARBA" id="ARBA00022857"/>
    </source>
</evidence>
<feature type="domain" description="DHFR" evidence="8">
    <location>
        <begin position="1"/>
        <end position="163"/>
    </location>
</feature>
<comment type="catalytic activity">
    <reaction evidence="7">
        <text>(6S)-5,6,7,8-tetrahydrofolate + NADP(+) = 7,8-dihydrofolate + NADPH + H(+)</text>
        <dbReference type="Rhea" id="RHEA:15009"/>
        <dbReference type="ChEBI" id="CHEBI:15378"/>
        <dbReference type="ChEBI" id="CHEBI:57451"/>
        <dbReference type="ChEBI" id="CHEBI:57453"/>
        <dbReference type="ChEBI" id="CHEBI:57783"/>
        <dbReference type="ChEBI" id="CHEBI:58349"/>
        <dbReference type="EC" id="1.5.1.3"/>
    </reaction>
</comment>
<keyword evidence="6 7" id="KW-0560">Oxidoreductase</keyword>
<dbReference type="PANTHER" id="PTHR48069:SF3">
    <property type="entry name" value="DIHYDROFOLATE REDUCTASE"/>
    <property type="match status" value="1"/>
</dbReference>
<dbReference type="SUPFAM" id="SSF53597">
    <property type="entry name" value="Dihydrofolate reductase-like"/>
    <property type="match status" value="1"/>
</dbReference>
<gene>
    <name evidence="9" type="ORF">GOM49_15735</name>
</gene>
<dbReference type="PRINTS" id="PR00070">
    <property type="entry name" value="DHFR"/>
</dbReference>
<keyword evidence="4 7" id="KW-0554">One-carbon metabolism</keyword>
<evidence type="ECO:0000259" key="8">
    <source>
        <dbReference type="PROSITE" id="PS51330"/>
    </source>
</evidence>
<organism evidence="9 10">
    <name type="scientific">Clostridium bovifaecis</name>
    <dbReference type="NCBI Taxonomy" id="2184719"/>
    <lineage>
        <taxon>Bacteria</taxon>
        <taxon>Bacillati</taxon>
        <taxon>Bacillota</taxon>
        <taxon>Clostridia</taxon>
        <taxon>Eubacteriales</taxon>
        <taxon>Clostridiaceae</taxon>
        <taxon>Clostridium</taxon>
    </lineage>
</organism>
<dbReference type="GO" id="GO:0046452">
    <property type="term" value="P:dihydrofolate metabolic process"/>
    <property type="evidence" value="ECO:0007669"/>
    <property type="project" value="TreeGrafter"/>
</dbReference>
<dbReference type="Proteomes" id="UP000422764">
    <property type="component" value="Chromosome"/>
</dbReference>
<dbReference type="GO" id="GO:0046654">
    <property type="term" value="P:tetrahydrofolate biosynthetic process"/>
    <property type="evidence" value="ECO:0007669"/>
    <property type="project" value="UniProtKB-UniPathway"/>
</dbReference>
<comment type="pathway">
    <text evidence="1 7">Cofactor biosynthesis; tetrahydrofolate biosynthesis; 5,6,7,8-tetrahydrofolate from 7,8-dihydrofolate: step 1/1.</text>
</comment>
<evidence type="ECO:0000256" key="4">
    <source>
        <dbReference type="ARBA" id="ARBA00022563"/>
    </source>
</evidence>
<dbReference type="PANTHER" id="PTHR48069">
    <property type="entry name" value="DIHYDROFOLATE REDUCTASE"/>
    <property type="match status" value="1"/>
</dbReference>
<proteinExistence type="inferred from homology"/>
<dbReference type="GO" id="GO:0046655">
    <property type="term" value="P:folic acid metabolic process"/>
    <property type="evidence" value="ECO:0007669"/>
    <property type="project" value="TreeGrafter"/>
</dbReference>
<dbReference type="Pfam" id="PF00186">
    <property type="entry name" value="DHFR_1"/>
    <property type="match status" value="1"/>
</dbReference>
<dbReference type="GO" id="GO:0004146">
    <property type="term" value="F:dihydrofolate reductase activity"/>
    <property type="evidence" value="ECO:0007669"/>
    <property type="project" value="UniProtKB-EC"/>
</dbReference>
<dbReference type="GO" id="GO:0005829">
    <property type="term" value="C:cytosol"/>
    <property type="evidence" value="ECO:0007669"/>
    <property type="project" value="TreeGrafter"/>
</dbReference>
<dbReference type="CDD" id="cd00209">
    <property type="entry name" value="DHFR"/>
    <property type="match status" value="1"/>
</dbReference>
<dbReference type="UniPathway" id="UPA00077">
    <property type="reaction ID" value="UER00158"/>
</dbReference>
<dbReference type="InterPro" id="IPR024072">
    <property type="entry name" value="DHFR-like_dom_sf"/>
</dbReference>
<evidence type="ECO:0000256" key="6">
    <source>
        <dbReference type="ARBA" id="ARBA00023002"/>
    </source>
</evidence>
<accession>A0A6I6ERR0</accession>